<dbReference type="Pfam" id="PF00005">
    <property type="entry name" value="ABC_tran"/>
    <property type="match status" value="1"/>
</dbReference>
<dbReference type="InterPro" id="IPR027417">
    <property type="entry name" value="P-loop_NTPase"/>
</dbReference>
<keyword evidence="4 7" id="KW-0067">ATP-binding</keyword>
<keyword evidence="2" id="KW-0813">Transport</keyword>
<dbReference type="Proteomes" id="UP000324288">
    <property type="component" value="Chromosome"/>
</dbReference>
<dbReference type="PROSITE" id="PS00211">
    <property type="entry name" value="ABC_TRANSPORTER_1"/>
    <property type="match status" value="1"/>
</dbReference>
<dbReference type="PROSITE" id="PS50893">
    <property type="entry name" value="ABC_TRANSPORTER_2"/>
    <property type="match status" value="1"/>
</dbReference>
<evidence type="ECO:0000256" key="2">
    <source>
        <dbReference type="ARBA" id="ARBA00022448"/>
    </source>
</evidence>
<feature type="domain" description="ABC transporter" evidence="5">
    <location>
        <begin position="2"/>
        <end position="236"/>
    </location>
</feature>
<evidence type="ECO:0000313" key="7">
    <source>
        <dbReference type="EMBL" id="VHO00508.1"/>
    </source>
</evidence>
<organism evidence="6 8">
    <name type="scientific">Lawsonella clevelandensis</name>
    <dbReference type="NCBI Taxonomy" id="1528099"/>
    <lineage>
        <taxon>Bacteria</taxon>
        <taxon>Bacillati</taxon>
        <taxon>Actinomycetota</taxon>
        <taxon>Actinomycetes</taxon>
        <taxon>Mycobacteriales</taxon>
        <taxon>Lawsonellaceae</taxon>
        <taxon>Lawsonella</taxon>
    </lineage>
</organism>
<name>A0A0M4LZ84_9ACTN</name>
<dbReference type="Proteomes" id="UP000068137">
    <property type="component" value="Chromosome"/>
</dbReference>
<accession>A0A0M4LZ84</accession>
<evidence type="ECO:0000313" key="6">
    <source>
        <dbReference type="EMBL" id="ALE18982.1"/>
    </source>
</evidence>
<protein>
    <submittedName>
        <fullName evidence="7">ABC transporter ATP-binding protein NatA</fullName>
    </submittedName>
</protein>
<sequence length="261" mass="27866">MIKLVHLSKRYTTTSKDKDNSQRVALQSINTEFKDGEVSYLLGPNGAGKSTLIRLIAGLSAPSEGAVYIDGLAPGSTANPLTSLGVMVDAQAFYPHHTARQHLQWVAWAGGISKKRVPEVLDLVGLDSVADRRISSFSLGMRQRLSIGTTLLGDPQNIVLDEPLNGLDVDGIIWARKLFRGFAAEGRCVVVSTHLLPEVARTADHVIVMGRGEVFADTTLHGLIDDVDPAVASDDAGRLEARFVELTSAAVEFTSGGGVHA</sequence>
<dbReference type="EMBL" id="CP012390">
    <property type="protein sequence ID" value="ALE18982.1"/>
    <property type="molecule type" value="Genomic_DNA"/>
</dbReference>
<dbReference type="InterPro" id="IPR003593">
    <property type="entry name" value="AAA+_ATPase"/>
</dbReference>
<gene>
    <name evidence="7" type="primary">natA</name>
    <name evidence="6" type="ORF">AL705_04270</name>
    <name evidence="7" type="ORF">LC603019_00801</name>
</gene>
<dbReference type="EMBL" id="LR584267">
    <property type="protein sequence ID" value="VHO00508.1"/>
    <property type="molecule type" value="Genomic_DNA"/>
</dbReference>
<dbReference type="GO" id="GO:0005524">
    <property type="term" value="F:ATP binding"/>
    <property type="evidence" value="ECO:0007669"/>
    <property type="project" value="UniProtKB-KW"/>
</dbReference>
<dbReference type="RefSeq" id="WP_063665750.1">
    <property type="nucleotide sequence ID" value="NZ_CAJPTR010000030.1"/>
</dbReference>
<dbReference type="PANTHER" id="PTHR43335">
    <property type="entry name" value="ABC TRANSPORTER, ATP-BINDING PROTEIN"/>
    <property type="match status" value="1"/>
</dbReference>
<reference evidence="6" key="2">
    <citation type="journal article" date="2016" name="Int. J. Syst. Evol. Microbiol.">
        <title>Lawsonella clevelandensis gen. nov., sp. nov., a new member of the suborder Corynebacterineae isolated from human abscesses.</title>
        <authorList>
            <person name="Bell M.E."/>
            <person name="Bernard K.A."/>
            <person name="Harrington S.M."/>
            <person name="Patel N.B."/>
            <person name="Tucker T.A."/>
            <person name="Metcalfe M.G."/>
            <person name="McQuiston J.R."/>
        </authorList>
    </citation>
    <scope>NUCLEOTIDE SEQUENCE</scope>
    <source>
        <strain evidence="6">X1698</strain>
    </source>
</reference>
<evidence type="ECO:0000256" key="1">
    <source>
        <dbReference type="ARBA" id="ARBA00005417"/>
    </source>
</evidence>
<dbReference type="GeneID" id="84894776"/>
<reference evidence="6 8" key="1">
    <citation type="journal article" date="2015" name="Genome Announc.">
        <title>Complete Genome Sequences for Two Strains of a Novel Fastidious, Partially Acid-Fast, Gram-Positive Corynebacterineae Bacterium, Derived from Human Clinical Samples.</title>
        <authorList>
            <person name="Nicholson A.C."/>
            <person name="Bell M."/>
            <person name="Humrighouse B.W."/>
            <person name="McQuiston J.R."/>
        </authorList>
    </citation>
    <scope>NUCLEOTIDE SEQUENCE [LARGE SCALE GENOMIC DNA]</scope>
    <source>
        <strain evidence="6 8">X1698</strain>
    </source>
</reference>
<keyword evidence="3" id="KW-0547">Nucleotide-binding</keyword>
<evidence type="ECO:0000256" key="4">
    <source>
        <dbReference type="ARBA" id="ARBA00022840"/>
    </source>
</evidence>
<dbReference type="Gene3D" id="3.40.50.300">
    <property type="entry name" value="P-loop containing nucleotide triphosphate hydrolases"/>
    <property type="match status" value="1"/>
</dbReference>
<dbReference type="InterPro" id="IPR017871">
    <property type="entry name" value="ABC_transporter-like_CS"/>
</dbReference>
<dbReference type="STRING" id="1528099.AL705_04270"/>
<evidence type="ECO:0000313" key="9">
    <source>
        <dbReference type="Proteomes" id="UP000324288"/>
    </source>
</evidence>
<dbReference type="KEGG" id="cbq:AL705_04270"/>
<evidence type="ECO:0000259" key="5">
    <source>
        <dbReference type="PROSITE" id="PS50893"/>
    </source>
</evidence>
<comment type="similarity">
    <text evidence="1">Belongs to the ABC transporter superfamily.</text>
</comment>
<evidence type="ECO:0000313" key="8">
    <source>
        <dbReference type="Proteomes" id="UP000068137"/>
    </source>
</evidence>
<dbReference type="PATRIC" id="fig|1528099.3.peg.808"/>
<evidence type="ECO:0000256" key="3">
    <source>
        <dbReference type="ARBA" id="ARBA00022741"/>
    </source>
</evidence>
<dbReference type="OrthoDB" id="9804819at2"/>
<reference evidence="7 9" key="3">
    <citation type="submission" date="2019-04" db="EMBL/GenBank/DDBJ databases">
        <authorList>
            <person name="Seth-Smith MB H."/>
            <person name="Seth-Smith H."/>
        </authorList>
    </citation>
    <scope>NUCLEOTIDE SEQUENCE [LARGE SCALE GENOMIC DNA]</scope>
    <source>
        <strain evidence="7">USB-603019</strain>
    </source>
</reference>
<dbReference type="SMART" id="SM00382">
    <property type="entry name" value="AAA"/>
    <property type="match status" value="1"/>
</dbReference>
<dbReference type="InterPro" id="IPR003439">
    <property type="entry name" value="ABC_transporter-like_ATP-bd"/>
</dbReference>
<dbReference type="GO" id="GO:0016887">
    <property type="term" value="F:ATP hydrolysis activity"/>
    <property type="evidence" value="ECO:0007669"/>
    <property type="project" value="InterPro"/>
</dbReference>
<keyword evidence="9" id="KW-1185">Reference proteome</keyword>
<proteinExistence type="inferred from homology"/>
<dbReference type="SUPFAM" id="SSF52540">
    <property type="entry name" value="P-loop containing nucleoside triphosphate hydrolases"/>
    <property type="match status" value="1"/>
</dbReference>
<dbReference type="AlphaFoldDB" id="A0A0M4LZ84"/>
<dbReference type="PANTHER" id="PTHR43335:SF4">
    <property type="entry name" value="ABC TRANSPORTER, ATP-BINDING PROTEIN"/>
    <property type="match status" value="1"/>
</dbReference>